<dbReference type="Pfam" id="PF13202">
    <property type="entry name" value="EF-hand_5"/>
    <property type="match status" value="1"/>
</dbReference>
<evidence type="ECO:0000259" key="2">
    <source>
        <dbReference type="Pfam" id="PF13202"/>
    </source>
</evidence>
<protein>
    <recommendedName>
        <fullName evidence="2">EF-hand domain-containing protein</fullName>
    </recommendedName>
</protein>
<keyword evidence="1" id="KW-0106">Calcium</keyword>
<name>A0A8S0ZMP1_ARCPL</name>
<dbReference type="Proteomes" id="UP000494256">
    <property type="component" value="Unassembled WGS sequence"/>
</dbReference>
<evidence type="ECO:0000313" key="3">
    <source>
        <dbReference type="EMBL" id="CAB3234357.1"/>
    </source>
</evidence>
<dbReference type="InterPro" id="IPR011992">
    <property type="entry name" value="EF-hand-dom_pair"/>
</dbReference>
<dbReference type="GO" id="GO:0005509">
    <property type="term" value="F:calcium ion binding"/>
    <property type="evidence" value="ECO:0007669"/>
    <property type="project" value="InterPro"/>
</dbReference>
<evidence type="ECO:0000256" key="1">
    <source>
        <dbReference type="ARBA" id="ARBA00022837"/>
    </source>
</evidence>
<reference evidence="3 4" key="1">
    <citation type="submission" date="2020-04" db="EMBL/GenBank/DDBJ databases">
        <authorList>
            <person name="Wallbank WR R."/>
            <person name="Pardo Diaz C."/>
            <person name="Kozak K."/>
            <person name="Martin S."/>
            <person name="Jiggins C."/>
            <person name="Moest M."/>
            <person name="Warren A I."/>
            <person name="Byers J.R.P. K."/>
            <person name="Montejo-Kovacevich G."/>
            <person name="Yen C E."/>
        </authorList>
    </citation>
    <scope>NUCLEOTIDE SEQUENCE [LARGE SCALE GENOMIC DNA]</scope>
</reference>
<dbReference type="OrthoDB" id="10598949at2759"/>
<dbReference type="InterPro" id="IPR002048">
    <property type="entry name" value="EF_hand_dom"/>
</dbReference>
<sequence length="243" mass="27754">MMRTCLISGVARAAADSCCATAAALLTRLPKIHRSLKHHQLISKSSNKMAYSWDNRVAFVVRYLYDIDNNGYLDAHDFVCLALRTCVLEGKGDCSAGRLQKYQHVMLSLWEEIAQLADFDKVPDYDGMITVDEFKQAVKNSCVGRRYEDFPQAMKAFIETNFRMIDINADGVIAIEEYRYDCVQRMVLEDIKEIDEAYYSLLNDDDRRKGGLTLSRYQELFAQFLGDESEDVQAKHLFGPLEA</sequence>
<dbReference type="Gene3D" id="1.10.238.10">
    <property type="entry name" value="EF-hand"/>
    <property type="match status" value="1"/>
</dbReference>
<dbReference type="EMBL" id="CADEBD010000294">
    <property type="protein sequence ID" value="CAB3234357.1"/>
    <property type="molecule type" value="Genomic_DNA"/>
</dbReference>
<feature type="domain" description="EF-hand" evidence="2">
    <location>
        <begin position="162"/>
        <end position="179"/>
    </location>
</feature>
<dbReference type="PROSITE" id="PS00018">
    <property type="entry name" value="EF_HAND_1"/>
    <property type="match status" value="2"/>
</dbReference>
<organism evidence="3 4">
    <name type="scientific">Arctia plantaginis</name>
    <name type="common">Wood tiger moth</name>
    <name type="synonym">Phalaena plantaginis</name>
    <dbReference type="NCBI Taxonomy" id="874455"/>
    <lineage>
        <taxon>Eukaryota</taxon>
        <taxon>Metazoa</taxon>
        <taxon>Ecdysozoa</taxon>
        <taxon>Arthropoda</taxon>
        <taxon>Hexapoda</taxon>
        <taxon>Insecta</taxon>
        <taxon>Pterygota</taxon>
        <taxon>Neoptera</taxon>
        <taxon>Endopterygota</taxon>
        <taxon>Lepidoptera</taxon>
        <taxon>Glossata</taxon>
        <taxon>Ditrysia</taxon>
        <taxon>Noctuoidea</taxon>
        <taxon>Erebidae</taxon>
        <taxon>Arctiinae</taxon>
        <taxon>Arctia</taxon>
    </lineage>
</organism>
<proteinExistence type="predicted"/>
<dbReference type="SUPFAM" id="SSF47473">
    <property type="entry name" value="EF-hand"/>
    <property type="match status" value="1"/>
</dbReference>
<gene>
    <name evidence="3" type="ORF">APLA_LOCUS6573</name>
</gene>
<accession>A0A8S0ZMP1</accession>
<dbReference type="InterPro" id="IPR018247">
    <property type="entry name" value="EF_Hand_1_Ca_BS"/>
</dbReference>
<dbReference type="AlphaFoldDB" id="A0A8S0ZMP1"/>
<evidence type="ECO:0000313" key="4">
    <source>
        <dbReference type="Proteomes" id="UP000494256"/>
    </source>
</evidence>
<comment type="caution">
    <text evidence="3">The sequence shown here is derived from an EMBL/GenBank/DDBJ whole genome shotgun (WGS) entry which is preliminary data.</text>
</comment>